<gene>
    <name evidence="2" type="ORF">TISLANDTSLP1_00790</name>
</gene>
<proteinExistence type="predicted"/>
<keyword evidence="1" id="KW-0812">Transmembrane</keyword>
<dbReference type="AlphaFoldDB" id="A0A9W6GEF2"/>
<keyword evidence="1" id="KW-1133">Transmembrane helix</keyword>
<dbReference type="EMBL" id="BSDX01000001">
    <property type="protein sequence ID" value="GLI52386.1"/>
    <property type="molecule type" value="Genomic_DNA"/>
</dbReference>
<comment type="caution">
    <text evidence="2">The sequence shown here is derived from an EMBL/GenBank/DDBJ whole genome shotgun (WGS) entry which is preliminary data.</text>
</comment>
<evidence type="ECO:0000313" key="3">
    <source>
        <dbReference type="Proteomes" id="UP001144297"/>
    </source>
</evidence>
<evidence type="ECO:0000313" key="2">
    <source>
        <dbReference type="EMBL" id="GLI52386.1"/>
    </source>
</evidence>
<sequence>MSFAFFLVIALFITGIIYFWDSVKKFFPELGTHLLNLDINTIAHIVGFWIAINLGVLFIFGVIFGFILEKVFCKITESTFSPKRFLYIFLKMPEWIDRTFNAFFDNFGLTYKNFLDDKKAKLLWDIYTDMKTGYISNWYSLLLHVVTLVSFMFPVLYFYVKPIRRNISHNAFMVYCYMSKKKN</sequence>
<reference evidence="2" key="1">
    <citation type="submission" date="2022-12" db="EMBL/GenBank/DDBJ databases">
        <title>Reference genome sequencing for broad-spectrum identification of bacterial and archaeal isolates by mass spectrometry.</title>
        <authorList>
            <person name="Sekiguchi Y."/>
            <person name="Tourlousse D.M."/>
        </authorList>
    </citation>
    <scope>NUCLEOTIDE SEQUENCE</scope>
    <source>
        <strain evidence="2">TSL-P1</strain>
    </source>
</reference>
<protein>
    <submittedName>
        <fullName evidence="2">Uncharacterized protein</fullName>
    </submittedName>
</protein>
<name>A0A9W6GEF2_9BACT</name>
<feature type="transmembrane region" description="Helical" evidence="1">
    <location>
        <begin position="138"/>
        <end position="160"/>
    </location>
</feature>
<organism evidence="2 3">
    <name type="scientific">Thermodesulfovibrio yellowstonii</name>
    <dbReference type="NCBI Taxonomy" id="28262"/>
    <lineage>
        <taxon>Bacteria</taxon>
        <taxon>Pseudomonadati</taxon>
        <taxon>Nitrospirota</taxon>
        <taxon>Thermodesulfovibrionia</taxon>
        <taxon>Thermodesulfovibrionales</taxon>
        <taxon>Thermodesulfovibrionaceae</taxon>
        <taxon>Thermodesulfovibrio</taxon>
    </lineage>
</organism>
<dbReference type="Proteomes" id="UP001144297">
    <property type="component" value="Unassembled WGS sequence"/>
</dbReference>
<accession>A0A9W6GEF2</accession>
<evidence type="ECO:0000256" key="1">
    <source>
        <dbReference type="SAM" id="Phobius"/>
    </source>
</evidence>
<keyword evidence="3" id="KW-1185">Reference proteome</keyword>
<feature type="transmembrane region" description="Helical" evidence="1">
    <location>
        <begin position="43"/>
        <end position="68"/>
    </location>
</feature>
<keyword evidence="1" id="KW-0472">Membrane</keyword>